<dbReference type="InterPro" id="IPR010652">
    <property type="entry name" value="DUF1232"/>
</dbReference>
<protein>
    <submittedName>
        <fullName evidence="7">Uncharacterized membrane protein YkvA (DUF1232 family)</fullName>
    </submittedName>
</protein>
<feature type="transmembrane region" description="Helical" evidence="5">
    <location>
        <begin position="6"/>
        <end position="28"/>
    </location>
</feature>
<keyword evidence="2 5" id="KW-0812">Transmembrane</keyword>
<evidence type="ECO:0000256" key="1">
    <source>
        <dbReference type="ARBA" id="ARBA00004127"/>
    </source>
</evidence>
<keyword evidence="3 5" id="KW-1133">Transmembrane helix</keyword>
<dbReference type="EMBL" id="JACHDR010000001">
    <property type="protein sequence ID" value="MBB5512597.1"/>
    <property type="molecule type" value="Genomic_DNA"/>
</dbReference>
<evidence type="ECO:0000256" key="4">
    <source>
        <dbReference type="ARBA" id="ARBA00023136"/>
    </source>
</evidence>
<comment type="caution">
    <text evidence="7">The sequence shown here is derived from an EMBL/GenBank/DDBJ whole genome shotgun (WGS) entry which is preliminary data.</text>
</comment>
<evidence type="ECO:0000259" key="6">
    <source>
        <dbReference type="Pfam" id="PF06803"/>
    </source>
</evidence>
<accession>A0A7W8TTE9</accession>
<evidence type="ECO:0000256" key="2">
    <source>
        <dbReference type="ARBA" id="ARBA00022692"/>
    </source>
</evidence>
<evidence type="ECO:0000256" key="5">
    <source>
        <dbReference type="SAM" id="Phobius"/>
    </source>
</evidence>
<feature type="domain" description="DUF1232" evidence="6">
    <location>
        <begin position="66"/>
        <end position="101"/>
    </location>
</feature>
<keyword evidence="4 5" id="KW-0472">Membrane</keyword>
<comment type="subcellular location">
    <subcellularLocation>
        <location evidence="1">Endomembrane system</location>
        <topology evidence="1">Multi-pass membrane protein</topology>
    </subcellularLocation>
</comment>
<evidence type="ECO:0000256" key="3">
    <source>
        <dbReference type="ARBA" id="ARBA00022989"/>
    </source>
</evidence>
<gene>
    <name evidence="7" type="ORF">HD598_001284</name>
</gene>
<dbReference type="GO" id="GO:0012505">
    <property type="term" value="C:endomembrane system"/>
    <property type="evidence" value="ECO:0007669"/>
    <property type="project" value="UniProtKB-SubCell"/>
</dbReference>
<reference evidence="7 8" key="1">
    <citation type="submission" date="2020-08" db="EMBL/GenBank/DDBJ databases">
        <title>Sequencing the genomes of 1000 actinobacteria strains.</title>
        <authorList>
            <person name="Klenk H.-P."/>
        </authorList>
    </citation>
    <scope>NUCLEOTIDE SEQUENCE [LARGE SCALE GENOMIC DNA]</scope>
    <source>
        <strain evidence="7 8">DSM 105783</strain>
    </source>
</reference>
<dbReference type="Proteomes" id="UP000580797">
    <property type="component" value="Unassembled WGS sequence"/>
</dbReference>
<proteinExistence type="predicted"/>
<dbReference type="AlphaFoldDB" id="A0A7W8TTE9"/>
<evidence type="ECO:0000313" key="8">
    <source>
        <dbReference type="Proteomes" id="UP000580797"/>
    </source>
</evidence>
<evidence type="ECO:0000313" key="7">
    <source>
        <dbReference type="EMBL" id="MBB5512597.1"/>
    </source>
</evidence>
<organism evidence="7 8">
    <name type="scientific">Neomicrococcus aestuarii</name>
    <dbReference type="NCBI Taxonomy" id="556325"/>
    <lineage>
        <taxon>Bacteria</taxon>
        <taxon>Bacillati</taxon>
        <taxon>Actinomycetota</taxon>
        <taxon>Actinomycetes</taxon>
        <taxon>Micrococcales</taxon>
        <taxon>Micrococcaceae</taxon>
        <taxon>Neomicrococcus</taxon>
    </lineage>
</organism>
<sequence length="141" mass="15950">MPSWLVTALWVLAALLIIWLLLIAVLWWQQKKLGNSVDWRDMMRLLPDVLRLIKRLASDKAVPRGARWMLYGLLGYLLLPIDLVPDFIPVLGYADDAIAVILVSRFALKHAGMEAIEKHWPGTDAGLKSVMSSVLPRTPRQ</sequence>
<dbReference type="Pfam" id="PF06803">
    <property type="entry name" value="DUF1232"/>
    <property type="match status" value="1"/>
</dbReference>
<name>A0A7W8TTE9_9MICC</name>
<dbReference type="RefSeq" id="WP_183664618.1">
    <property type="nucleotide sequence ID" value="NZ_BAAARH010000001.1"/>
</dbReference>